<evidence type="ECO:0000256" key="1">
    <source>
        <dbReference type="SAM" id="Coils"/>
    </source>
</evidence>
<evidence type="ECO:0008006" key="4">
    <source>
        <dbReference type="Google" id="ProtNLM"/>
    </source>
</evidence>
<dbReference type="Proteomes" id="UP000256779">
    <property type="component" value="Unassembled WGS sequence"/>
</dbReference>
<evidence type="ECO:0000313" key="2">
    <source>
        <dbReference type="EMBL" id="RED96031.1"/>
    </source>
</evidence>
<organism evidence="2 3">
    <name type="scientific">Marinoscillum furvescens DSM 4134</name>
    <dbReference type="NCBI Taxonomy" id="1122208"/>
    <lineage>
        <taxon>Bacteria</taxon>
        <taxon>Pseudomonadati</taxon>
        <taxon>Bacteroidota</taxon>
        <taxon>Cytophagia</taxon>
        <taxon>Cytophagales</taxon>
        <taxon>Reichenbachiellaceae</taxon>
        <taxon>Marinoscillum</taxon>
    </lineage>
</organism>
<name>A0A3D9L0R6_MARFU</name>
<protein>
    <recommendedName>
        <fullName evidence="4">Transposase</fullName>
    </recommendedName>
</protein>
<dbReference type="OrthoDB" id="711196at2"/>
<keyword evidence="1" id="KW-0175">Coiled coil</keyword>
<sequence>MKTTEKLDIEKKYKSKRLYRAAFKHLILEDLVTGLESMSFIGRKHGLSHQTVHNFRQEALEQLGYFRILNQMKGSNTNKKDTSAVEKENEELKKALELAMLKVSALETLVDVAEDQFNIQIRKKLGAKQSK</sequence>
<keyword evidence="3" id="KW-1185">Reference proteome</keyword>
<evidence type="ECO:0000313" key="3">
    <source>
        <dbReference type="Proteomes" id="UP000256779"/>
    </source>
</evidence>
<proteinExistence type="predicted"/>
<comment type="caution">
    <text evidence="2">The sequence shown here is derived from an EMBL/GenBank/DDBJ whole genome shotgun (WGS) entry which is preliminary data.</text>
</comment>
<gene>
    <name evidence="2" type="ORF">C7460_11689</name>
</gene>
<reference evidence="2 3" key="1">
    <citation type="submission" date="2018-07" db="EMBL/GenBank/DDBJ databases">
        <title>Genomic Encyclopedia of Type Strains, Phase IV (KMG-IV): sequencing the most valuable type-strain genomes for metagenomic binning, comparative biology and taxonomic classification.</title>
        <authorList>
            <person name="Goeker M."/>
        </authorList>
    </citation>
    <scope>NUCLEOTIDE SEQUENCE [LARGE SCALE GENOMIC DNA]</scope>
    <source>
        <strain evidence="2 3">DSM 4134</strain>
    </source>
</reference>
<dbReference type="RefSeq" id="WP_115869195.1">
    <property type="nucleotide sequence ID" value="NZ_QREG01000016.1"/>
</dbReference>
<dbReference type="AlphaFoldDB" id="A0A3D9L0R6"/>
<feature type="coiled-coil region" evidence="1">
    <location>
        <begin position="82"/>
        <end position="109"/>
    </location>
</feature>
<dbReference type="EMBL" id="QREG01000016">
    <property type="protein sequence ID" value="RED96031.1"/>
    <property type="molecule type" value="Genomic_DNA"/>
</dbReference>
<accession>A0A3D9L0R6</accession>